<evidence type="ECO:0000313" key="4">
    <source>
        <dbReference type="EMBL" id="MBR8829130.1"/>
    </source>
</evidence>
<name>A0A941GTC4_9CHRO</name>
<dbReference type="EMBL" id="JADQBC010000110">
    <property type="protein sequence ID" value="MBR8829130.1"/>
    <property type="molecule type" value="Genomic_DNA"/>
</dbReference>
<evidence type="ECO:0000259" key="2">
    <source>
        <dbReference type="Pfam" id="PF25881"/>
    </source>
</evidence>
<evidence type="ECO:0000313" key="5">
    <source>
        <dbReference type="Proteomes" id="UP000767446"/>
    </source>
</evidence>
<dbReference type="Pfam" id="PF25954">
    <property type="entry name" value="Beta-barrel_RND_2"/>
    <property type="match status" value="1"/>
</dbReference>
<feature type="domain" description="CusB-like beta-barrel" evidence="3">
    <location>
        <begin position="276"/>
        <end position="323"/>
    </location>
</feature>
<dbReference type="AlphaFoldDB" id="A0A941GTC4"/>
<dbReference type="Gene3D" id="2.40.30.170">
    <property type="match status" value="1"/>
</dbReference>
<reference evidence="4" key="1">
    <citation type="submission" date="2021-02" db="EMBL/GenBank/DDBJ databases">
        <title>Metagenome analyses of Stigonema ocellatum DSM 106950, Chlorogloea purpurea SAG 13.99 and Gomphosphaeria aponina DSM 107014.</title>
        <authorList>
            <person name="Marter P."/>
            <person name="Huang S."/>
        </authorList>
    </citation>
    <scope>NUCLEOTIDE SEQUENCE</scope>
    <source>
        <strain evidence="4">JP213</strain>
    </source>
</reference>
<feature type="coiled-coil region" evidence="1">
    <location>
        <begin position="83"/>
        <end position="143"/>
    </location>
</feature>
<accession>A0A941GTC4</accession>
<dbReference type="Gene3D" id="1.10.287.470">
    <property type="entry name" value="Helix hairpin bin"/>
    <property type="match status" value="1"/>
</dbReference>
<comment type="caution">
    <text evidence="4">The sequence shown here is derived from an EMBL/GenBank/DDBJ whole genome shotgun (WGS) entry which is preliminary data.</text>
</comment>
<sequence>MFSQSNALNTAQTKKQEAINILPVETIKVTPVDTYEEYRTYTGTIVASRISELGFDRPGKIIKILVEEGDKVKAGEPLATLDTANLKAEQQQLLAQKAQLMAQLGEMEAGPRPETIAAARATVKELEEQLELARLKSKRREELYAQGAISREQLDEATFATTGLLARLEEAKSNFAEVLAGTRSEQIEAQKALIAQTDAGLANLQIELEKTILKAPFSGTISARKLDEGSVLSGAGVGQPVLRLVEDGLMEGRIGLPVAATAQIEIDSYQQLKIGEKIYPAQVKAILPELDNQTRTLTVVYTLPGWATEQVYPGQVAQLRLTETIPTAGYWLPTTALVRGVRGLWSCYVLAEKAELEYVPTDGENVFQIEQRYIEVLYTKNDQVLVRGTLQPGDQVILNGTHRLVPQQLVQPVEQKQLIIP</sequence>
<dbReference type="PANTHER" id="PTHR30469">
    <property type="entry name" value="MULTIDRUG RESISTANCE PROTEIN MDTA"/>
    <property type="match status" value="1"/>
</dbReference>
<dbReference type="Gene3D" id="2.40.420.20">
    <property type="match status" value="1"/>
</dbReference>
<protein>
    <submittedName>
        <fullName evidence="4">Biotin/lipoyl-binding protein</fullName>
    </submittedName>
</protein>
<dbReference type="InterPro" id="IPR058792">
    <property type="entry name" value="Beta-barrel_RND_2"/>
</dbReference>
<dbReference type="Gene3D" id="2.40.50.100">
    <property type="match status" value="1"/>
</dbReference>
<proteinExistence type="predicted"/>
<dbReference type="Proteomes" id="UP000767446">
    <property type="component" value="Unassembled WGS sequence"/>
</dbReference>
<dbReference type="SUPFAM" id="SSF111369">
    <property type="entry name" value="HlyD-like secretion proteins"/>
    <property type="match status" value="2"/>
</dbReference>
<evidence type="ECO:0000256" key="1">
    <source>
        <dbReference type="SAM" id="Coils"/>
    </source>
</evidence>
<dbReference type="GO" id="GO:0015562">
    <property type="term" value="F:efflux transmembrane transporter activity"/>
    <property type="evidence" value="ECO:0007669"/>
    <property type="project" value="TreeGrafter"/>
</dbReference>
<dbReference type="PANTHER" id="PTHR30469:SF11">
    <property type="entry name" value="BLL4320 PROTEIN"/>
    <property type="match status" value="1"/>
</dbReference>
<dbReference type="Pfam" id="PF25881">
    <property type="entry name" value="HH_YBHG"/>
    <property type="match status" value="1"/>
</dbReference>
<dbReference type="InterPro" id="IPR059052">
    <property type="entry name" value="HH_YbhG-like"/>
</dbReference>
<feature type="domain" description="YbhG-like alpha-helical hairpin" evidence="2">
    <location>
        <begin position="91"/>
        <end position="209"/>
    </location>
</feature>
<organism evidence="4 5">
    <name type="scientific">Gomphosphaeria aponina SAG 52.96 = DSM 107014</name>
    <dbReference type="NCBI Taxonomy" id="1521640"/>
    <lineage>
        <taxon>Bacteria</taxon>
        <taxon>Bacillati</taxon>
        <taxon>Cyanobacteriota</taxon>
        <taxon>Cyanophyceae</taxon>
        <taxon>Oscillatoriophycideae</taxon>
        <taxon>Chroococcales</taxon>
        <taxon>Gomphosphaeriaceae</taxon>
        <taxon>Gomphosphaeria</taxon>
    </lineage>
</organism>
<keyword evidence="1" id="KW-0175">Coiled coil</keyword>
<evidence type="ECO:0000259" key="3">
    <source>
        <dbReference type="Pfam" id="PF25954"/>
    </source>
</evidence>
<dbReference type="GO" id="GO:1990281">
    <property type="term" value="C:efflux pump complex"/>
    <property type="evidence" value="ECO:0007669"/>
    <property type="project" value="TreeGrafter"/>
</dbReference>
<gene>
    <name evidence="4" type="ORF">DSM107014_14740</name>
</gene>